<comment type="caution">
    <text evidence="2">The sequence shown here is derived from an EMBL/GenBank/DDBJ whole genome shotgun (WGS) entry which is preliminary data.</text>
</comment>
<accession>A0ABD0LP45</accession>
<dbReference type="AlphaFoldDB" id="A0ABD0LP45"/>
<gene>
    <name evidence="2" type="ORF">BaRGS_00008076</name>
</gene>
<proteinExistence type="predicted"/>
<feature type="region of interest" description="Disordered" evidence="1">
    <location>
        <begin position="129"/>
        <end position="151"/>
    </location>
</feature>
<dbReference type="Proteomes" id="UP001519460">
    <property type="component" value="Unassembled WGS sequence"/>
</dbReference>
<evidence type="ECO:0000313" key="2">
    <source>
        <dbReference type="EMBL" id="KAK7500832.1"/>
    </source>
</evidence>
<dbReference type="EMBL" id="JACVVK020000035">
    <property type="protein sequence ID" value="KAK7500832.1"/>
    <property type="molecule type" value="Genomic_DNA"/>
</dbReference>
<evidence type="ECO:0000313" key="3">
    <source>
        <dbReference type="Proteomes" id="UP001519460"/>
    </source>
</evidence>
<keyword evidence="3" id="KW-1185">Reference proteome</keyword>
<organism evidence="2 3">
    <name type="scientific">Batillaria attramentaria</name>
    <dbReference type="NCBI Taxonomy" id="370345"/>
    <lineage>
        <taxon>Eukaryota</taxon>
        <taxon>Metazoa</taxon>
        <taxon>Spiralia</taxon>
        <taxon>Lophotrochozoa</taxon>
        <taxon>Mollusca</taxon>
        <taxon>Gastropoda</taxon>
        <taxon>Caenogastropoda</taxon>
        <taxon>Sorbeoconcha</taxon>
        <taxon>Cerithioidea</taxon>
        <taxon>Batillariidae</taxon>
        <taxon>Batillaria</taxon>
    </lineage>
</organism>
<evidence type="ECO:0000256" key="1">
    <source>
        <dbReference type="SAM" id="MobiDB-lite"/>
    </source>
</evidence>
<name>A0ABD0LP45_9CAEN</name>
<sequence>MRRNKYFELVCPTRHTHATRRTALGDRCRHDEDCGVCETNAAGFDANDLDKANALSIRGTGSEDTDLLDAVNVIKCEDNPGLSRTAYNGKKNDTTIATGTLAKLQPSSGHQLNSHHKSETTVKYRQLLNGSGHAGPAATRQSAGYTGSRSPQRWAALGSEC</sequence>
<feature type="compositionally biased region" description="Polar residues" evidence="1">
    <location>
        <begin position="139"/>
        <end position="151"/>
    </location>
</feature>
<protein>
    <submittedName>
        <fullName evidence="2">Uncharacterized protein</fullName>
    </submittedName>
</protein>
<reference evidence="2 3" key="1">
    <citation type="journal article" date="2023" name="Sci. Data">
        <title>Genome assembly of the Korean intertidal mud-creeper Batillaria attramentaria.</title>
        <authorList>
            <person name="Patra A.K."/>
            <person name="Ho P.T."/>
            <person name="Jun S."/>
            <person name="Lee S.J."/>
            <person name="Kim Y."/>
            <person name="Won Y.J."/>
        </authorList>
    </citation>
    <scope>NUCLEOTIDE SEQUENCE [LARGE SCALE GENOMIC DNA]</scope>
    <source>
        <strain evidence="2">Wonlab-2016</strain>
    </source>
</reference>